<gene>
    <name evidence="1" type="ORF">g.16388</name>
</gene>
<feature type="non-terminal residue" evidence="1">
    <location>
        <position position="1"/>
    </location>
</feature>
<proteinExistence type="predicted"/>
<organism evidence="1">
    <name type="scientific">Pectinophora gossypiella</name>
    <name type="common">Cotton pink bollworm</name>
    <name type="synonym">Depressaria gossypiella</name>
    <dbReference type="NCBI Taxonomy" id="13191"/>
    <lineage>
        <taxon>Eukaryota</taxon>
        <taxon>Metazoa</taxon>
        <taxon>Ecdysozoa</taxon>
        <taxon>Arthropoda</taxon>
        <taxon>Hexapoda</taxon>
        <taxon>Insecta</taxon>
        <taxon>Pterygota</taxon>
        <taxon>Neoptera</taxon>
        <taxon>Endopterygota</taxon>
        <taxon>Lepidoptera</taxon>
        <taxon>Glossata</taxon>
        <taxon>Ditrysia</taxon>
        <taxon>Gelechioidea</taxon>
        <taxon>Gelechiidae</taxon>
        <taxon>Apatetrinae</taxon>
        <taxon>Pectinophora</taxon>
    </lineage>
</organism>
<protein>
    <submittedName>
        <fullName evidence="1">Uncharacterized protein</fullName>
    </submittedName>
</protein>
<evidence type="ECO:0000313" key="1">
    <source>
        <dbReference type="EMBL" id="JAT79726.1"/>
    </source>
</evidence>
<name>A0A1E1VYB8_PECGO</name>
<reference evidence="1" key="1">
    <citation type="submission" date="2015-09" db="EMBL/GenBank/DDBJ databases">
        <title>De novo assembly of Pectinophora gossypiella (Pink Bollworm) gut transcriptome.</title>
        <authorList>
            <person name="Tassone E.E."/>
        </authorList>
    </citation>
    <scope>NUCLEOTIDE SEQUENCE</scope>
</reference>
<accession>A0A1E1VYB8</accession>
<dbReference type="AlphaFoldDB" id="A0A1E1VYB8"/>
<dbReference type="EMBL" id="GDQN01011328">
    <property type="protein sequence ID" value="JAT79726.1"/>
    <property type="molecule type" value="Transcribed_RNA"/>
</dbReference>
<dbReference type="OrthoDB" id="241340at2759"/>
<sequence length="332" mass="38824">RQYSNKMECFKHVVFTTQLFSKTINNNFEDIALKLLTECKTITQYMLSLLSCDINLTIDEMNLIFNGLNDMISNTNIKDVELLLQMYKASVLLLKDKETNLNKKIVSIYVIDTLSDKLNASYKHEMLTMKQILELIKNIKFNESQNVDDLGRLRNAFYEKSCEIVFNYLQTTDIEQSNVIIKNNLKEIVDCVENMIECGGYGCLKWILKVTNKILPEILNNEQIKFNINQFIGRMWKEIEELKSNNQYSPCIEQFVKLITQDILLKKAMYNNIIILYCTKIVEYGPLKASPLFYLVDEFNKKEINEEYGQIIYILCDILLFAPVPKKDQRIA</sequence>
<feature type="non-terminal residue" evidence="1">
    <location>
        <position position="332"/>
    </location>
</feature>